<feature type="compositionally biased region" description="Basic and acidic residues" evidence="6">
    <location>
        <begin position="46"/>
        <end position="65"/>
    </location>
</feature>
<feature type="compositionally biased region" description="Polar residues" evidence="6">
    <location>
        <begin position="393"/>
        <end position="416"/>
    </location>
</feature>
<evidence type="ECO:0000256" key="1">
    <source>
        <dbReference type="ARBA" id="ARBA00005234"/>
    </source>
</evidence>
<dbReference type="GO" id="GO:0005634">
    <property type="term" value="C:nucleus"/>
    <property type="evidence" value="ECO:0007669"/>
    <property type="project" value="TreeGrafter"/>
</dbReference>
<gene>
    <name evidence="8" type="ORF">N0V89_010629</name>
</gene>
<feature type="region of interest" description="Disordered" evidence="6">
    <location>
        <begin position="587"/>
        <end position="671"/>
    </location>
</feature>
<dbReference type="PANTHER" id="PTHR46896:SF3">
    <property type="entry name" value="FI06413P-RELATED"/>
    <property type="match status" value="1"/>
</dbReference>
<keyword evidence="3" id="KW-0645">Protease</keyword>
<dbReference type="RefSeq" id="XP_056066497.1">
    <property type="nucleotide sequence ID" value="XM_056219370.1"/>
</dbReference>
<feature type="compositionally biased region" description="Basic and acidic residues" evidence="6">
    <location>
        <begin position="986"/>
        <end position="999"/>
    </location>
</feature>
<keyword evidence="9" id="KW-1185">Reference proteome</keyword>
<evidence type="ECO:0000256" key="3">
    <source>
        <dbReference type="ARBA" id="ARBA00022670"/>
    </source>
</evidence>
<dbReference type="Gene3D" id="3.40.395.10">
    <property type="entry name" value="Adenoviral Proteinase, Chain A"/>
    <property type="match status" value="1"/>
</dbReference>
<dbReference type="PANTHER" id="PTHR46896">
    <property type="entry name" value="SENTRIN-SPECIFIC PROTEASE"/>
    <property type="match status" value="1"/>
</dbReference>
<feature type="domain" description="Ubiquitin-like protease family profile" evidence="7">
    <location>
        <begin position="468"/>
        <end position="786"/>
    </location>
</feature>
<feature type="compositionally biased region" description="Basic and acidic residues" evidence="6">
    <location>
        <begin position="1172"/>
        <end position="1193"/>
    </location>
</feature>
<accession>A0A9W8XD97</accession>
<sequence length="1193" mass="132634">MPKPGATFAPQPKNTLSQPTYHPGSAHKTYGRPARTNYSNLDFLEEERFSAETRPTKKRRTENEQPHAISVYDDGDVEEIRPGTQTSRPASRRSAGSGSFSLPGPKDSRSEFERASAIADPRRKKGRTSASQGHSGIINGNAQSSAITVDDDDIPDYNAPRKLQLQKFQQGIEGVRDTASQQRIPQTTSKHFAPKMNHSTNPLTQRAVRKPDNLRNKFTRAPLPGSSARGDMAEILPWPLRWTRAHDFNGNGQDLFLNSKVLNEYRITSSDPNDMKYEISLKKVVSAQSDHTSRIRLTGSTDAAGVQYMVDLQFENQEDLAAFETALGNSITMKSLTMKSRDFMKTIFQKPLAVTSTSPNASLPPRGRDEVVQVSNVMERPRLLDNLAPGYSDPTSQKSFTSVRVPTQHEIQQRTSGRPMRSTRATQAHAVDSGDFEDEPEVERYSQIHGLGPPWKKQLNYGSGRRRAVVDFADLERLDNGQFLNDQLIDFYLLYLFDQMKVPREKVYVFNTHFFTTLTRKVPGHKGLINYQGVARWTSKEDIFSYDYIVVPINQDIHWYLAIICNVSNIARTPAIEDLTKSDGVASSGILNEPSRESAAHDLKAGDLQSMPPPALVDASSEPWAPRAANEVVDPDDSDLNIVDPRATGHDPGRHAPSGSSSVAESPAAETAQLNKLSLNDSKPEGILLSSSSFLSPKKPKRRLGPPLKKWDLNQPVIVVLDSLGGGAKSPAVRVLKEYMIAEGHEKRGMEAKISQNAYYAKESQIPQQQNFSDCGVYLLGYAQKFFENPDVFKNRLLSGEMHVETDWPDMAMPDMRAAMRDILQKLNTEQEAERQQAKQQMKQNKKNGTMGAAVNATKNNVKQNPTVAEKEGNANDRLDVQEATTNPERTITPGEEKPPSLSSTQPQPGLGSPFQPQRPKKRDSSPSLSLPTPTKTDAVSEVKRKETPPTSDRQASPIIAVPRKSRSPIVLIPSPVRKSPKRSRRETVVGDRPDETIRKKLRIEPNPVKNFLEGEPRIVGIRSPDPKAESLPKQFSKTSTLAPPRGDFLPAKGSSRDPIPLDDSQETQVLATEAIPHSTKRSSQGPDFIVTTPKSAKGPRLPPKRQHQQHMSSPAKVNVERSSPVRRRETRSANHSPDVIDDPQAHPQRFQAQSSPAYRNYPPARSRFRAKTQEDDIPEKTIEVPETPPHDP</sequence>
<dbReference type="InterPro" id="IPR051947">
    <property type="entry name" value="Sentrin-specific_protease"/>
</dbReference>
<keyword evidence="4" id="KW-0833">Ubl conjugation pathway</keyword>
<evidence type="ECO:0000259" key="7">
    <source>
        <dbReference type="PROSITE" id="PS50600"/>
    </source>
</evidence>
<dbReference type="GO" id="GO:0005737">
    <property type="term" value="C:cytoplasm"/>
    <property type="evidence" value="ECO:0007669"/>
    <property type="project" value="TreeGrafter"/>
</dbReference>
<comment type="caution">
    <text evidence="8">The sequence shown here is derived from an EMBL/GenBank/DDBJ whole genome shotgun (WGS) entry which is preliminary data.</text>
</comment>
<feature type="compositionally biased region" description="Low complexity" evidence="6">
    <location>
        <begin position="87"/>
        <end position="101"/>
    </location>
</feature>
<dbReference type="GeneID" id="80914159"/>
<feature type="compositionally biased region" description="Basic and acidic residues" evidence="6">
    <location>
        <begin position="939"/>
        <end position="948"/>
    </location>
</feature>
<dbReference type="SUPFAM" id="SSF54001">
    <property type="entry name" value="Cysteine proteinases"/>
    <property type="match status" value="1"/>
</dbReference>
<dbReference type="GO" id="GO:0016926">
    <property type="term" value="P:protein desumoylation"/>
    <property type="evidence" value="ECO:0007669"/>
    <property type="project" value="TreeGrafter"/>
</dbReference>
<feature type="region of interest" description="Disordered" evidence="6">
    <location>
        <begin position="385"/>
        <end position="443"/>
    </location>
</feature>
<dbReference type="PROSITE" id="PS50600">
    <property type="entry name" value="ULP_PROTEASE"/>
    <property type="match status" value="1"/>
</dbReference>
<dbReference type="InterPro" id="IPR038765">
    <property type="entry name" value="Papain-like_cys_pep_sf"/>
</dbReference>
<protein>
    <recommendedName>
        <fullName evidence="7">Ubiquitin-like protease family profile domain-containing protein</fullName>
    </recommendedName>
</protein>
<feature type="compositionally biased region" description="Polar residues" evidence="6">
    <location>
        <begin position="128"/>
        <end position="147"/>
    </location>
</feature>
<feature type="compositionally biased region" description="Polar residues" evidence="6">
    <location>
        <begin position="857"/>
        <end position="867"/>
    </location>
</feature>
<evidence type="ECO:0000313" key="9">
    <source>
        <dbReference type="Proteomes" id="UP001140513"/>
    </source>
</evidence>
<dbReference type="GO" id="GO:0006508">
    <property type="term" value="P:proteolysis"/>
    <property type="evidence" value="ECO:0007669"/>
    <property type="project" value="UniProtKB-KW"/>
</dbReference>
<dbReference type="OrthoDB" id="442460at2759"/>
<evidence type="ECO:0000256" key="2">
    <source>
        <dbReference type="ARBA" id="ARBA00022553"/>
    </source>
</evidence>
<evidence type="ECO:0000256" key="6">
    <source>
        <dbReference type="SAM" id="MobiDB-lite"/>
    </source>
</evidence>
<dbReference type="Proteomes" id="UP001140513">
    <property type="component" value="Unassembled WGS sequence"/>
</dbReference>
<feature type="region of interest" description="Disordered" evidence="6">
    <location>
        <begin position="1016"/>
        <end position="1193"/>
    </location>
</feature>
<evidence type="ECO:0000256" key="5">
    <source>
        <dbReference type="ARBA" id="ARBA00022801"/>
    </source>
</evidence>
<dbReference type="InterPro" id="IPR003653">
    <property type="entry name" value="Peptidase_C48_C"/>
</dbReference>
<dbReference type="EMBL" id="JAPEUX010000008">
    <property type="protein sequence ID" value="KAJ4346697.1"/>
    <property type="molecule type" value="Genomic_DNA"/>
</dbReference>
<feature type="compositionally biased region" description="Basic and acidic residues" evidence="6">
    <location>
        <begin position="869"/>
        <end position="881"/>
    </location>
</feature>
<organism evidence="8 9">
    <name type="scientific">Didymosphaeria variabile</name>
    <dbReference type="NCBI Taxonomy" id="1932322"/>
    <lineage>
        <taxon>Eukaryota</taxon>
        <taxon>Fungi</taxon>
        <taxon>Dikarya</taxon>
        <taxon>Ascomycota</taxon>
        <taxon>Pezizomycotina</taxon>
        <taxon>Dothideomycetes</taxon>
        <taxon>Pleosporomycetidae</taxon>
        <taxon>Pleosporales</taxon>
        <taxon>Massarineae</taxon>
        <taxon>Didymosphaeriaceae</taxon>
        <taxon>Didymosphaeria</taxon>
    </lineage>
</organism>
<dbReference type="Pfam" id="PF02902">
    <property type="entry name" value="Peptidase_C48"/>
    <property type="match status" value="1"/>
</dbReference>
<feature type="compositionally biased region" description="Low complexity" evidence="6">
    <location>
        <begin position="926"/>
        <end position="935"/>
    </location>
</feature>
<feature type="region of interest" description="Disordered" evidence="6">
    <location>
        <begin position="1"/>
        <end position="153"/>
    </location>
</feature>
<evidence type="ECO:0000313" key="8">
    <source>
        <dbReference type="EMBL" id="KAJ4346697.1"/>
    </source>
</evidence>
<name>A0A9W8XD97_9PLEO</name>
<evidence type="ECO:0000256" key="4">
    <source>
        <dbReference type="ARBA" id="ARBA00022786"/>
    </source>
</evidence>
<dbReference type="AlphaFoldDB" id="A0A9W8XD97"/>
<reference evidence="8" key="1">
    <citation type="submission" date="2022-10" db="EMBL/GenBank/DDBJ databases">
        <title>Tapping the CABI collections for fungal endophytes: first genome assemblies for Collariella, Neodidymelliopsis, Ascochyta clinopodiicola, Didymella pomorum, Didymosphaeria variabile, Neocosmospora piperis and Neocucurbitaria cava.</title>
        <authorList>
            <person name="Hill R."/>
        </authorList>
    </citation>
    <scope>NUCLEOTIDE SEQUENCE</scope>
    <source>
        <strain evidence="8">IMI 356815</strain>
    </source>
</reference>
<keyword evidence="5" id="KW-0378">Hydrolase</keyword>
<comment type="similarity">
    <text evidence="1">Belongs to the peptidase C48 family.</text>
</comment>
<feature type="compositionally biased region" description="Basic and acidic residues" evidence="6">
    <location>
        <begin position="594"/>
        <end position="605"/>
    </location>
</feature>
<keyword evidence="2" id="KW-0597">Phosphoprotein</keyword>
<proteinExistence type="inferred from homology"/>
<feature type="region of interest" description="Disordered" evidence="6">
    <location>
        <begin position="830"/>
        <end position="999"/>
    </location>
</feature>
<dbReference type="GO" id="GO:0070139">
    <property type="term" value="F:SUMO-specific endopeptidase activity"/>
    <property type="evidence" value="ECO:0007669"/>
    <property type="project" value="TreeGrafter"/>
</dbReference>